<feature type="compositionally biased region" description="Basic and acidic residues" evidence="1">
    <location>
        <begin position="185"/>
        <end position="199"/>
    </location>
</feature>
<evidence type="ECO:0000256" key="1">
    <source>
        <dbReference type="SAM" id="MobiDB-lite"/>
    </source>
</evidence>
<reference evidence="2" key="1">
    <citation type="journal article" date="2020" name="Stud. Mycol.">
        <title>101 Dothideomycetes genomes: a test case for predicting lifestyles and emergence of pathogens.</title>
        <authorList>
            <person name="Haridas S."/>
            <person name="Albert R."/>
            <person name="Binder M."/>
            <person name="Bloem J."/>
            <person name="Labutti K."/>
            <person name="Salamov A."/>
            <person name="Andreopoulos B."/>
            <person name="Baker S."/>
            <person name="Barry K."/>
            <person name="Bills G."/>
            <person name="Bluhm B."/>
            <person name="Cannon C."/>
            <person name="Castanera R."/>
            <person name="Culley D."/>
            <person name="Daum C."/>
            <person name="Ezra D."/>
            <person name="Gonzalez J."/>
            <person name="Henrissat B."/>
            <person name="Kuo A."/>
            <person name="Liang C."/>
            <person name="Lipzen A."/>
            <person name="Lutzoni F."/>
            <person name="Magnuson J."/>
            <person name="Mondo S."/>
            <person name="Nolan M."/>
            <person name="Ohm R."/>
            <person name="Pangilinan J."/>
            <person name="Park H.-J."/>
            <person name="Ramirez L."/>
            <person name="Alfaro M."/>
            <person name="Sun H."/>
            <person name="Tritt A."/>
            <person name="Yoshinaga Y."/>
            <person name="Zwiers L.-H."/>
            <person name="Turgeon B."/>
            <person name="Goodwin S."/>
            <person name="Spatafora J."/>
            <person name="Crous P."/>
            <person name="Grigoriev I."/>
        </authorList>
    </citation>
    <scope>NUCLEOTIDE SEQUENCE</scope>
    <source>
        <strain evidence="2">HMLAC05119</strain>
    </source>
</reference>
<organism evidence="2 3">
    <name type="scientific">Ampelomyces quisqualis</name>
    <name type="common">Powdery mildew agent</name>
    <dbReference type="NCBI Taxonomy" id="50730"/>
    <lineage>
        <taxon>Eukaryota</taxon>
        <taxon>Fungi</taxon>
        <taxon>Dikarya</taxon>
        <taxon>Ascomycota</taxon>
        <taxon>Pezizomycotina</taxon>
        <taxon>Dothideomycetes</taxon>
        <taxon>Pleosporomycetidae</taxon>
        <taxon>Pleosporales</taxon>
        <taxon>Pleosporineae</taxon>
        <taxon>Phaeosphaeriaceae</taxon>
        <taxon>Ampelomyces</taxon>
    </lineage>
</organism>
<sequence length="235" mass="26595">MSFLTRTIDFLLDSRLPPKHTPPTRNRIDADISLITYHKSGTGLKSASRPTAFLSPRTRIATSPSSYIAKAQTEAYYEEIDTVPAVSLGLKSDFNTGQWYVVHPVTYWQVRGWSNKVLEDLGLWIEEKCPNTLFEGKARQIKGFREARSESLQEVKKELARREKWGQVGEEEGYTGEWEIIKKNERRDIDNSGDSKDGEVETVPGYTNAALEEAAEAGRKAGEEAKLMDGWQTDY</sequence>
<feature type="compositionally biased region" description="Basic and acidic residues" evidence="1">
    <location>
        <begin position="216"/>
        <end position="227"/>
    </location>
</feature>
<accession>A0A6A5QVR6</accession>
<gene>
    <name evidence="2" type="ORF">BDU57DRAFT_526835</name>
</gene>
<protein>
    <submittedName>
        <fullName evidence="2">Uncharacterized protein</fullName>
    </submittedName>
</protein>
<proteinExistence type="predicted"/>
<dbReference type="Proteomes" id="UP000800096">
    <property type="component" value="Unassembled WGS sequence"/>
</dbReference>
<evidence type="ECO:0000313" key="3">
    <source>
        <dbReference type="Proteomes" id="UP000800096"/>
    </source>
</evidence>
<dbReference type="AlphaFoldDB" id="A0A6A5QVR6"/>
<feature type="region of interest" description="Disordered" evidence="1">
    <location>
        <begin position="185"/>
        <end position="235"/>
    </location>
</feature>
<evidence type="ECO:0000313" key="2">
    <source>
        <dbReference type="EMBL" id="KAF1918646.1"/>
    </source>
</evidence>
<name>A0A6A5QVR6_AMPQU</name>
<dbReference type="OrthoDB" id="3684248at2759"/>
<dbReference type="EMBL" id="ML979133">
    <property type="protein sequence ID" value="KAF1918646.1"/>
    <property type="molecule type" value="Genomic_DNA"/>
</dbReference>
<keyword evidence="3" id="KW-1185">Reference proteome</keyword>